<dbReference type="Pfam" id="PF00582">
    <property type="entry name" value="Usp"/>
    <property type="match status" value="1"/>
</dbReference>
<dbReference type="SUPFAM" id="SSF52402">
    <property type="entry name" value="Adenine nucleotide alpha hydrolases-like"/>
    <property type="match status" value="1"/>
</dbReference>
<sequence length="286" mass="29820">MVGYSGSEASRAALHWALREASATGAGVEVVAVDPPNVLAFPRMPGGHLTGPSGSLRAALAQEREQLPGRFPDVFAIVSQGEPAAALLDVAATAPLLVLGAGRRLGAIGFGAGRVLREAVRRCPCPLLVVGPAAEAGPLRQLLVMGDVDAGVGEWAAGYAAAARLRARVVTAWGVDPVLTLDQDTEREFALRDARVRHERTAAALAAVLRHPAPGGLAEGRLRDVLQHRAVPGDLVVVGRVALHDVPVRTLRAPVVVVPPQYQRPGGYRTLTLPADRAELVGPQSS</sequence>
<accession>A0ABP9I6Q0</accession>
<protein>
    <recommendedName>
        <fullName evidence="1">UspA domain-containing protein</fullName>
    </recommendedName>
</protein>
<proteinExistence type="predicted"/>
<keyword evidence="3" id="KW-1185">Reference proteome</keyword>
<feature type="domain" description="UspA" evidence="1">
    <location>
        <begin position="1"/>
        <end position="130"/>
    </location>
</feature>
<dbReference type="InterPro" id="IPR006016">
    <property type="entry name" value="UspA"/>
</dbReference>
<evidence type="ECO:0000313" key="3">
    <source>
        <dbReference type="Proteomes" id="UP001501195"/>
    </source>
</evidence>
<organism evidence="2 3">
    <name type="scientific">Kineococcus glutinatus</name>
    <dbReference type="NCBI Taxonomy" id="1070872"/>
    <lineage>
        <taxon>Bacteria</taxon>
        <taxon>Bacillati</taxon>
        <taxon>Actinomycetota</taxon>
        <taxon>Actinomycetes</taxon>
        <taxon>Kineosporiales</taxon>
        <taxon>Kineosporiaceae</taxon>
        <taxon>Kineococcus</taxon>
    </lineage>
</organism>
<name>A0ABP9I6Q0_9ACTN</name>
<dbReference type="RefSeq" id="WP_345713353.1">
    <property type="nucleotide sequence ID" value="NZ_BAABIL010000484.1"/>
</dbReference>
<reference evidence="3" key="1">
    <citation type="journal article" date="2019" name="Int. J. Syst. Evol. Microbiol.">
        <title>The Global Catalogue of Microorganisms (GCM) 10K type strain sequencing project: providing services to taxonomists for standard genome sequencing and annotation.</title>
        <authorList>
            <consortium name="The Broad Institute Genomics Platform"/>
            <consortium name="The Broad Institute Genome Sequencing Center for Infectious Disease"/>
            <person name="Wu L."/>
            <person name="Ma J."/>
        </authorList>
    </citation>
    <scope>NUCLEOTIDE SEQUENCE [LARGE SCALE GENOMIC DNA]</scope>
    <source>
        <strain evidence="3">JCM 18126</strain>
    </source>
</reference>
<dbReference type="Gene3D" id="3.40.50.12370">
    <property type="match status" value="1"/>
</dbReference>
<gene>
    <name evidence="2" type="ORF">GCM10023225_28720</name>
</gene>
<comment type="caution">
    <text evidence="2">The sequence shown here is derived from an EMBL/GenBank/DDBJ whole genome shotgun (WGS) entry which is preliminary data.</text>
</comment>
<dbReference type="CDD" id="cd00293">
    <property type="entry name" value="USP-like"/>
    <property type="match status" value="1"/>
</dbReference>
<dbReference type="Proteomes" id="UP001501195">
    <property type="component" value="Unassembled WGS sequence"/>
</dbReference>
<evidence type="ECO:0000259" key="1">
    <source>
        <dbReference type="Pfam" id="PF00582"/>
    </source>
</evidence>
<dbReference type="EMBL" id="BAABIL010000484">
    <property type="protein sequence ID" value="GAA4989646.1"/>
    <property type="molecule type" value="Genomic_DNA"/>
</dbReference>
<evidence type="ECO:0000313" key="2">
    <source>
        <dbReference type="EMBL" id="GAA4989646.1"/>
    </source>
</evidence>